<feature type="compositionally biased region" description="Polar residues" evidence="1">
    <location>
        <begin position="22"/>
        <end position="41"/>
    </location>
</feature>
<organism evidence="3">
    <name type="scientific">Melampsora larici-populina (strain 98AG31 / pathotype 3-4-7)</name>
    <name type="common">Poplar leaf rust fungus</name>
    <dbReference type="NCBI Taxonomy" id="747676"/>
    <lineage>
        <taxon>Eukaryota</taxon>
        <taxon>Fungi</taxon>
        <taxon>Dikarya</taxon>
        <taxon>Basidiomycota</taxon>
        <taxon>Pucciniomycotina</taxon>
        <taxon>Pucciniomycetes</taxon>
        <taxon>Pucciniales</taxon>
        <taxon>Melampsoraceae</taxon>
        <taxon>Melampsora</taxon>
    </lineage>
</organism>
<evidence type="ECO:0000256" key="1">
    <source>
        <dbReference type="SAM" id="MobiDB-lite"/>
    </source>
</evidence>
<dbReference type="RefSeq" id="XP_007410530.1">
    <property type="nucleotide sequence ID" value="XM_007410468.1"/>
</dbReference>
<keyword evidence="3" id="KW-1185">Reference proteome</keyword>
<name>F4RN23_MELLP</name>
<feature type="compositionally biased region" description="Low complexity" evidence="1">
    <location>
        <begin position="1"/>
        <end position="20"/>
    </location>
</feature>
<dbReference type="AlphaFoldDB" id="F4RN23"/>
<evidence type="ECO:0000313" key="2">
    <source>
        <dbReference type="EMBL" id="EGG06292.1"/>
    </source>
</evidence>
<evidence type="ECO:0000313" key="3">
    <source>
        <dbReference type="Proteomes" id="UP000001072"/>
    </source>
</evidence>
<dbReference type="GeneID" id="18925845"/>
<feature type="region of interest" description="Disordered" evidence="1">
    <location>
        <begin position="123"/>
        <end position="143"/>
    </location>
</feature>
<dbReference type="InParanoid" id="F4RN23"/>
<reference evidence="3" key="1">
    <citation type="journal article" date="2011" name="Proc. Natl. Acad. Sci. U.S.A.">
        <title>Obligate biotrophy features unraveled by the genomic analysis of rust fungi.</title>
        <authorList>
            <person name="Duplessis S."/>
            <person name="Cuomo C.A."/>
            <person name="Lin Y.-C."/>
            <person name="Aerts A."/>
            <person name="Tisserant E."/>
            <person name="Veneault-Fourrey C."/>
            <person name="Joly D.L."/>
            <person name="Hacquard S."/>
            <person name="Amselem J."/>
            <person name="Cantarel B.L."/>
            <person name="Chiu R."/>
            <person name="Coutinho P.M."/>
            <person name="Feau N."/>
            <person name="Field M."/>
            <person name="Frey P."/>
            <person name="Gelhaye E."/>
            <person name="Goldberg J."/>
            <person name="Grabherr M.G."/>
            <person name="Kodira C.D."/>
            <person name="Kohler A."/>
            <person name="Kuees U."/>
            <person name="Lindquist E.A."/>
            <person name="Lucas S.M."/>
            <person name="Mago R."/>
            <person name="Mauceli E."/>
            <person name="Morin E."/>
            <person name="Murat C."/>
            <person name="Pangilinan J.L."/>
            <person name="Park R."/>
            <person name="Pearson M."/>
            <person name="Quesneville H."/>
            <person name="Rouhier N."/>
            <person name="Sakthikumar S."/>
            <person name="Salamov A.A."/>
            <person name="Schmutz J."/>
            <person name="Selles B."/>
            <person name="Shapiro H."/>
            <person name="Tanguay P."/>
            <person name="Tuskan G.A."/>
            <person name="Henrissat B."/>
            <person name="Van de Peer Y."/>
            <person name="Rouze P."/>
            <person name="Ellis J.G."/>
            <person name="Dodds P.N."/>
            <person name="Schein J.E."/>
            <person name="Zhong S."/>
            <person name="Hamelin R.C."/>
            <person name="Grigoriev I.V."/>
            <person name="Szabo L.J."/>
            <person name="Martin F."/>
        </authorList>
    </citation>
    <scope>NUCLEOTIDE SEQUENCE [LARGE SCALE GENOMIC DNA]</scope>
    <source>
        <strain evidence="3">98AG31 / pathotype 3-4-7</strain>
    </source>
</reference>
<protein>
    <submittedName>
        <fullName evidence="2">Uncharacterized protein</fullName>
    </submittedName>
</protein>
<feature type="region of interest" description="Disordered" evidence="1">
    <location>
        <begin position="1"/>
        <end position="54"/>
    </location>
</feature>
<accession>F4RN23</accession>
<proteinExistence type="predicted"/>
<dbReference type="KEGG" id="mlr:MELLADRAFT_116600"/>
<dbReference type="Proteomes" id="UP000001072">
    <property type="component" value="Unassembled WGS sequence"/>
</dbReference>
<feature type="compositionally biased region" description="Low complexity" evidence="1">
    <location>
        <begin position="42"/>
        <end position="52"/>
    </location>
</feature>
<feature type="compositionally biased region" description="Polar residues" evidence="1">
    <location>
        <begin position="128"/>
        <end position="143"/>
    </location>
</feature>
<dbReference type="HOGENOM" id="CLU_1082128_0_0_1"/>
<sequence>MRRSSLDSIISSIETSSPSSPDLKSQFSSNPTLETIKVPNQTTSTSTLHHSSNPSHKRYLKLWSTYHSKEQEEEEVGKKRNKLSKSKGRFNLPLFRKPWKRSRFIKTSFQKLSTTHQFFLPHDPSTPLHPNQAPTPTSTKLNLSNMYPIIPESVRPTSRTSSSPRISYDSTYTTIDYPDSIRNSTGSELSFRCRGLVYSDSSDEEEIWNGCAHQNQTLGIKSVQDSCVCQCSLRVDDWVRIEDEDLLDACALNAHQT</sequence>
<dbReference type="EMBL" id="GL883109">
    <property type="protein sequence ID" value="EGG06292.1"/>
    <property type="molecule type" value="Genomic_DNA"/>
</dbReference>
<dbReference type="OrthoDB" id="10585322at2759"/>
<dbReference type="VEuPathDB" id="FungiDB:MELLADRAFT_116600"/>
<gene>
    <name evidence="2" type="ORF">MELLADRAFT_116600</name>
</gene>